<dbReference type="GO" id="GO:0016787">
    <property type="term" value="F:hydrolase activity"/>
    <property type="evidence" value="ECO:0007669"/>
    <property type="project" value="InterPro"/>
</dbReference>
<dbReference type="Gene3D" id="3.60.21.10">
    <property type="match status" value="1"/>
</dbReference>
<dbReference type="InterPro" id="IPR004843">
    <property type="entry name" value="Calcineurin-like_PHP"/>
</dbReference>
<evidence type="ECO:0000256" key="1">
    <source>
        <dbReference type="SAM" id="SignalP"/>
    </source>
</evidence>
<evidence type="ECO:0000313" key="4">
    <source>
        <dbReference type="Proteomes" id="UP000193061"/>
    </source>
</evidence>
<evidence type="ECO:0000259" key="2">
    <source>
        <dbReference type="Pfam" id="PF00149"/>
    </source>
</evidence>
<dbReference type="SUPFAM" id="SSF56300">
    <property type="entry name" value="Metallo-dependent phosphatases"/>
    <property type="match status" value="1"/>
</dbReference>
<feature type="chain" id="PRO_5012032976" evidence="1">
    <location>
        <begin position="23"/>
        <end position="432"/>
    </location>
</feature>
<name>A0A1X6Z0X6_9RHOB</name>
<protein>
    <submittedName>
        <fullName evidence="3">Calcineurin-like phosphoesterase</fullName>
    </submittedName>
</protein>
<dbReference type="Pfam" id="PF00149">
    <property type="entry name" value="Metallophos"/>
    <property type="match status" value="1"/>
</dbReference>
<keyword evidence="1" id="KW-0732">Signal</keyword>
<evidence type="ECO:0000313" key="3">
    <source>
        <dbReference type="EMBL" id="SLN36732.1"/>
    </source>
</evidence>
<organism evidence="3 4">
    <name type="scientific">Roseovarius albus</name>
    <dbReference type="NCBI Taxonomy" id="1247867"/>
    <lineage>
        <taxon>Bacteria</taxon>
        <taxon>Pseudomonadati</taxon>
        <taxon>Pseudomonadota</taxon>
        <taxon>Alphaproteobacteria</taxon>
        <taxon>Rhodobacterales</taxon>
        <taxon>Roseobacteraceae</taxon>
        <taxon>Roseovarius</taxon>
    </lineage>
</organism>
<sequence>MKLSLLISATFSLILGSANLGAAGANEPYVWLQYVDTDLLSVRAISTGSCEELKASIALSERLDNTIEANPKIAVCEALIDLRKSEINSVTVEGHLFNFAREAPSRVVVLGDTGCKMLGNPEDQKCEGADWPFEALAKAAKKTAPDLIVHVGDQIYRYNCGRGEEGCGESHQLRDWSIWKDDFFDPVSELLPVAPWIFLHGNHEDCRSRNRAWRGWMLFLSMVPAQATPDAPVASTLKDCLDAKFDTAASRMIRFSAGSAPALNIFAHDSAAGLDPSWKDFISIVGETEETWIATHIPFVSFWRTRYVPAPEGLPNFRHGIPEAVSLILSGHVHLFQAVQDKPKAAIQVIAGGSGTKLDEHAITDTIYGEGYSYVVLDRDHAKTVMTVCVLDKQGQASAWRSWNIVQASPISGPVMSPLEEAVTSACTEPAL</sequence>
<feature type="signal peptide" evidence="1">
    <location>
        <begin position="1"/>
        <end position="22"/>
    </location>
</feature>
<dbReference type="RefSeq" id="WP_085805279.1">
    <property type="nucleotide sequence ID" value="NZ_FWFX01000004.1"/>
</dbReference>
<reference evidence="3 4" key="1">
    <citation type="submission" date="2017-03" db="EMBL/GenBank/DDBJ databases">
        <authorList>
            <person name="Afonso C.L."/>
            <person name="Miller P.J."/>
            <person name="Scott M.A."/>
            <person name="Spackman E."/>
            <person name="Goraichik I."/>
            <person name="Dimitrov K.M."/>
            <person name="Suarez D.L."/>
            <person name="Swayne D.E."/>
        </authorList>
    </citation>
    <scope>NUCLEOTIDE SEQUENCE [LARGE SCALE GENOMIC DNA]</scope>
    <source>
        <strain evidence="3 4">CECT 7450</strain>
    </source>
</reference>
<dbReference type="EMBL" id="FWFX01000004">
    <property type="protein sequence ID" value="SLN36732.1"/>
    <property type="molecule type" value="Genomic_DNA"/>
</dbReference>
<dbReference type="AlphaFoldDB" id="A0A1X6Z0X6"/>
<keyword evidence="4" id="KW-1185">Reference proteome</keyword>
<gene>
    <name evidence="3" type="ORF">ROA7450_01746</name>
</gene>
<proteinExistence type="predicted"/>
<accession>A0A1X6Z0X6</accession>
<dbReference type="InterPro" id="IPR029052">
    <property type="entry name" value="Metallo-depent_PP-like"/>
</dbReference>
<dbReference type="Proteomes" id="UP000193061">
    <property type="component" value="Unassembled WGS sequence"/>
</dbReference>
<feature type="domain" description="Calcineurin-like phosphoesterase" evidence="2">
    <location>
        <begin position="106"/>
        <end position="334"/>
    </location>
</feature>